<proteinExistence type="predicted"/>
<dbReference type="GeneID" id="24959035"/>
<dbReference type="OrthoDB" id="90250at2157"/>
<keyword evidence="2" id="KW-1185">Reference proteome</keyword>
<name>W8NU74_9EURY</name>
<evidence type="ECO:0000313" key="2">
    <source>
        <dbReference type="Proteomes" id="UP000019434"/>
    </source>
</evidence>
<accession>W8NU74</accession>
<organism evidence="1 2">
    <name type="scientific">Thermococcus nautili</name>
    <dbReference type="NCBI Taxonomy" id="195522"/>
    <lineage>
        <taxon>Archaea</taxon>
        <taxon>Methanobacteriati</taxon>
        <taxon>Methanobacteriota</taxon>
        <taxon>Thermococci</taxon>
        <taxon>Thermococcales</taxon>
        <taxon>Thermococcaceae</taxon>
        <taxon>Thermococcus</taxon>
    </lineage>
</organism>
<dbReference type="AlphaFoldDB" id="W8NU74"/>
<dbReference type="EMBL" id="CP007264">
    <property type="protein sequence ID" value="AHL22692.1"/>
    <property type="molecule type" value="Genomic_DNA"/>
</dbReference>
<dbReference type="STRING" id="195522.BD01_1075"/>
<gene>
    <name evidence="1" type="ORF">BD01_1075</name>
</gene>
<reference evidence="1 2" key="1">
    <citation type="submission" date="2014-02" db="EMBL/GenBank/DDBJ databases">
        <title>Genome Sequence of an Hyperthermophilic Archaeon, Thermococcus nautili 30-1, producing viral vesicles.</title>
        <authorList>
            <person name="Oberto J."/>
            <person name="Gaudin M."/>
            <person name="Cossu M."/>
            <person name="Gorlas A."/>
            <person name="Slesarev A."/>
            <person name="Marguet E."/>
            <person name="Forterre P."/>
        </authorList>
    </citation>
    <scope>NUCLEOTIDE SEQUENCE [LARGE SCALE GENOMIC DNA]</scope>
    <source>
        <strain evidence="1 2">30-1</strain>
    </source>
</reference>
<dbReference type="HOGENOM" id="CLU_2366370_0_0_2"/>
<sequence>MQTVARRASSKWVTGLRPRLEEAFSRGAFEGTLFGRAELKGLDMLEVVEVKLVPGKPEGPSFEVSGRIVTFKFPVEKGESLDDIYYPLMGMLNRV</sequence>
<evidence type="ECO:0000313" key="1">
    <source>
        <dbReference type="EMBL" id="AHL22692.1"/>
    </source>
</evidence>
<dbReference type="Proteomes" id="UP000019434">
    <property type="component" value="Chromosome"/>
</dbReference>
<dbReference type="eggNOG" id="arCOG10069">
    <property type="taxonomic scope" value="Archaea"/>
</dbReference>
<dbReference type="KEGG" id="tnu:BD01_1075"/>
<protein>
    <submittedName>
        <fullName evidence="1">Uncharacterized protein</fullName>
    </submittedName>
</protein>
<dbReference type="RefSeq" id="WP_042690747.1">
    <property type="nucleotide sequence ID" value="NZ_CP007264.1"/>
</dbReference>